<sequence length="171" mass="17724">MTEVVTFTPNPAVDMWAEVDRVEPTHKMRTRGVRYDPGGGGVNVARVLHALGDPALAVCLVGGPTASLFRDLAARAGLPVDTIAIAGMTRVSQVVRETTTGLEYRFVPEGPTLSAGECAAGLDALARHRPQWVVASGSLPPGAPDDLYARVAALARANGARVALDTSGAAL</sequence>
<dbReference type="RefSeq" id="WP_254745762.1">
    <property type="nucleotide sequence ID" value="NZ_JANCLU010000026.1"/>
</dbReference>
<dbReference type="PANTHER" id="PTHR46566:SF2">
    <property type="entry name" value="ATP-DEPENDENT 6-PHOSPHOFRUCTOKINASE ISOZYME 2"/>
    <property type="match status" value="1"/>
</dbReference>
<dbReference type="GO" id="GO:0016301">
    <property type="term" value="F:kinase activity"/>
    <property type="evidence" value="ECO:0007669"/>
    <property type="project" value="UniProtKB-KW"/>
</dbReference>
<dbReference type="InterPro" id="IPR011611">
    <property type="entry name" value="PfkB_dom"/>
</dbReference>
<organism evidence="4 5">
    <name type="scientific">Alsobacter ponti</name>
    <dbReference type="NCBI Taxonomy" id="2962936"/>
    <lineage>
        <taxon>Bacteria</taxon>
        <taxon>Pseudomonadati</taxon>
        <taxon>Pseudomonadota</taxon>
        <taxon>Alphaproteobacteria</taxon>
        <taxon>Hyphomicrobiales</taxon>
        <taxon>Alsobacteraceae</taxon>
        <taxon>Alsobacter</taxon>
    </lineage>
</organism>
<feature type="domain" description="Carbohydrate kinase PfkB" evidence="3">
    <location>
        <begin position="14"/>
        <end position="169"/>
    </location>
</feature>
<dbReference type="Proteomes" id="UP001205890">
    <property type="component" value="Unassembled WGS sequence"/>
</dbReference>
<gene>
    <name evidence="4" type="ORF">NK718_19515</name>
</gene>
<keyword evidence="2 4" id="KW-0418">Kinase</keyword>
<dbReference type="Pfam" id="PF00294">
    <property type="entry name" value="PfkB"/>
    <property type="match status" value="1"/>
</dbReference>
<keyword evidence="5" id="KW-1185">Reference proteome</keyword>
<comment type="caution">
    <text evidence="4">The sequence shown here is derived from an EMBL/GenBank/DDBJ whole genome shotgun (WGS) entry which is preliminary data.</text>
</comment>
<protein>
    <submittedName>
        <fullName evidence="4">PfkB family carbohydrate kinase</fullName>
    </submittedName>
</protein>
<name>A0ABT1LGU0_9HYPH</name>
<dbReference type="InterPro" id="IPR029056">
    <property type="entry name" value="Ribokinase-like"/>
</dbReference>
<dbReference type="PROSITE" id="PS00583">
    <property type="entry name" value="PFKB_KINASES_1"/>
    <property type="match status" value="1"/>
</dbReference>
<dbReference type="Gene3D" id="3.40.1190.20">
    <property type="match status" value="1"/>
</dbReference>
<evidence type="ECO:0000313" key="4">
    <source>
        <dbReference type="EMBL" id="MCP8940720.1"/>
    </source>
</evidence>
<dbReference type="PANTHER" id="PTHR46566">
    <property type="entry name" value="1-PHOSPHOFRUCTOKINASE-RELATED"/>
    <property type="match status" value="1"/>
</dbReference>
<keyword evidence="1" id="KW-0808">Transferase</keyword>
<evidence type="ECO:0000313" key="5">
    <source>
        <dbReference type="Proteomes" id="UP001205890"/>
    </source>
</evidence>
<dbReference type="InterPro" id="IPR002173">
    <property type="entry name" value="Carboh/pur_kinase_PfkB_CS"/>
</dbReference>
<evidence type="ECO:0000256" key="2">
    <source>
        <dbReference type="ARBA" id="ARBA00022777"/>
    </source>
</evidence>
<dbReference type="EMBL" id="JANCLU010000026">
    <property type="protein sequence ID" value="MCP8940720.1"/>
    <property type="molecule type" value="Genomic_DNA"/>
</dbReference>
<evidence type="ECO:0000259" key="3">
    <source>
        <dbReference type="Pfam" id="PF00294"/>
    </source>
</evidence>
<evidence type="ECO:0000256" key="1">
    <source>
        <dbReference type="ARBA" id="ARBA00022679"/>
    </source>
</evidence>
<feature type="non-terminal residue" evidence="4">
    <location>
        <position position="171"/>
    </location>
</feature>
<dbReference type="SUPFAM" id="SSF53613">
    <property type="entry name" value="Ribokinase-like"/>
    <property type="match status" value="1"/>
</dbReference>
<reference evidence="4 5" key="1">
    <citation type="submission" date="2022-07" db="EMBL/GenBank/DDBJ databases">
        <authorList>
            <person name="Li W.-J."/>
            <person name="Deng Q.-Q."/>
        </authorList>
    </citation>
    <scope>NUCLEOTIDE SEQUENCE [LARGE SCALE GENOMIC DNA]</scope>
    <source>
        <strain evidence="4 5">SYSU M60028</strain>
    </source>
</reference>
<proteinExistence type="predicted"/>
<accession>A0ABT1LGU0</accession>